<accession>A0A6L9SSL9</accession>
<dbReference type="PANTHER" id="PTHR34857">
    <property type="entry name" value="SLL0384 PROTEIN"/>
    <property type="match status" value="1"/>
</dbReference>
<dbReference type="AlphaFoldDB" id="A0A6L9SSL9"/>
<evidence type="ECO:0000256" key="1">
    <source>
        <dbReference type="ARBA" id="ARBA00004141"/>
    </source>
</evidence>
<dbReference type="GO" id="GO:0005886">
    <property type="term" value="C:plasma membrane"/>
    <property type="evidence" value="ECO:0007669"/>
    <property type="project" value="UniProtKB-ARBA"/>
</dbReference>
<protein>
    <submittedName>
        <fullName evidence="7">Energy-coupling factor transporter transmembrane protein EcfT</fullName>
    </submittedName>
</protein>
<dbReference type="Pfam" id="PF02361">
    <property type="entry name" value="CbiQ"/>
    <property type="match status" value="1"/>
</dbReference>
<comment type="subcellular location">
    <subcellularLocation>
        <location evidence="1">Membrane</location>
        <topology evidence="1">Multi-pass membrane protein</topology>
    </subcellularLocation>
</comment>
<evidence type="ECO:0000313" key="7">
    <source>
        <dbReference type="EMBL" id="NEG55518.1"/>
    </source>
</evidence>
<evidence type="ECO:0000256" key="5">
    <source>
        <dbReference type="ARBA" id="ARBA00023136"/>
    </source>
</evidence>
<evidence type="ECO:0000256" key="4">
    <source>
        <dbReference type="ARBA" id="ARBA00022989"/>
    </source>
</evidence>
<evidence type="ECO:0000256" key="2">
    <source>
        <dbReference type="ARBA" id="ARBA00022475"/>
    </source>
</evidence>
<keyword evidence="8" id="KW-1185">Reference proteome</keyword>
<evidence type="ECO:0000256" key="6">
    <source>
        <dbReference type="SAM" id="Phobius"/>
    </source>
</evidence>
<gene>
    <name evidence="7" type="ORF">GFD21_07060</name>
</gene>
<dbReference type="EMBL" id="WHZV01000005">
    <property type="protein sequence ID" value="NEG55518.1"/>
    <property type="molecule type" value="Genomic_DNA"/>
</dbReference>
<dbReference type="RefSeq" id="WP_163197278.1">
    <property type="nucleotide sequence ID" value="NZ_WHZV01000005.1"/>
</dbReference>
<reference evidence="7 8" key="1">
    <citation type="submission" date="2019-10" db="EMBL/GenBank/DDBJ databases">
        <title>Bifidobacterium from non-human primates.</title>
        <authorList>
            <person name="Modesto M."/>
        </authorList>
    </citation>
    <scope>NUCLEOTIDE SEQUENCE [LARGE SCALE GENOMIC DNA]</scope>
    <source>
        <strain evidence="7 8">SMA15</strain>
    </source>
</reference>
<evidence type="ECO:0000256" key="3">
    <source>
        <dbReference type="ARBA" id="ARBA00022692"/>
    </source>
</evidence>
<dbReference type="PANTHER" id="PTHR34857:SF2">
    <property type="entry name" value="SLL0384 PROTEIN"/>
    <property type="match status" value="1"/>
</dbReference>
<feature type="transmembrane region" description="Helical" evidence="6">
    <location>
        <begin position="215"/>
        <end position="235"/>
    </location>
</feature>
<keyword evidence="5 6" id="KW-0472">Membrane</keyword>
<keyword evidence="4 6" id="KW-1133">Transmembrane helix</keyword>
<sequence length="236" mass="25132">MPGTPGAAALDPRTKLVLLLLANLMLFLHAGAATQAIMTALFLLPLVAAGRRRMATRFAALYTVLAVAAMLDPESLGAPWLHVIPALAVGLGMMLPCLITGAYAVSTTTASAFVCAMRRMRVPESVVVPCVVVIRFFPTIAGDYRRIRETMALRGLVSGRFAALRHPMRMLEHVLVPLLMNAAFVAQDLSVAALTKGLGRSGVHTSRTTIRMRAVDWLFMLACAAPLALDTAGVIG</sequence>
<dbReference type="CDD" id="cd16914">
    <property type="entry name" value="EcfT"/>
    <property type="match status" value="1"/>
</dbReference>
<keyword evidence="3 6" id="KW-0812">Transmembrane</keyword>
<feature type="transmembrane region" description="Helical" evidence="6">
    <location>
        <begin position="54"/>
        <end position="71"/>
    </location>
</feature>
<dbReference type="InterPro" id="IPR003339">
    <property type="entry name" value="ABC/ECF_trnsptr_transmembrane"/>
</dbReference>
<name>A0A6L9SSL9_9BIFI</name>
<feature type="transmembrane region" description="Helical" evidence="6">
    <location>
        <begin position="20"/>
        <end position="47"/>
    </location>
</feature>
<comment type="caution">
    <text evidence="7">The sequence shown here is derived from an EMBL/GenBank/DDBJ whole genome shotgun (WGS) entry which is preliminary data.</text>
</comment>
<dbReference type="Proteomes" id="UP000483293">
    <property type="component" value="Unassembled WGS sequence"/>
</dbReference>
<feature type="transmembrane region" description="Helical" evidence="6">
    <location>
        <begin position="83"/>
        <end position="105"/>
    </location>
</feature>
<organism evidence="7 8">
    <name type="scientific">Bifidobacterium platyrrhinorum</name>
    <dbReference type="NCBI Taxonomy" id="2661628"/>
    <lineage>
        <taxon>Bacteria</taxon>
        <taxon>Bacillati</taxon>
        <taxon>Actinomycetota</taxon>
        <taxon>Actinomycetes</taxon>
        <taxon>Bifidobacteriales</taxon>
        <taxon>Bifidobacteriaceae</taxon>
        <taxon>Bifidobacterium</taxon>
    </lineage>
</organism>
<keyword evidence="2" id="KW-1003">Cell membrane</keyword>
<evidence type="ECO:0000313" key="8">
    <source>
        <dbReference type="Proteomes" id="UP000483293"/>
    </source>
</evidence>
<proteinExistence type="predicted"/>
<dbReference type="InterPro" id="IPR051611">
    <property type="entry name" value="ECF_transporter_component"/>
</dbReference>